<evidence type="ECO:0000313" key="1">
    <source>
        <dbReference type="EMBL" id="RVD81151.1"/>
    </source>
</evidence>
<name>A0A436ZQH4_ARTFL</name>
<keyword evidence="2" id="KW-1185">Reference proteome</keyword>
<proteinExistence type="predicted"/>
<dbReference type="VEuPathDB" id="FungiDB:DFL_009026"/>
<dbReference type="EMBL" id="SAEB01000012">
    <property type="protein sequence ID" value="RVD81151.1"/>
    <property type="molecule type" value="Genomic_DNA"/>
</dbReference>
<dbReference type="RefSeq" id="XP_067486695.1">
    <property type="nucleotide sequence ID" value="XM_067638848.1"/>
</dbReference>
<dbReference type="GO" id="GO:0006508">
    <property type="term" value="P:proteolysis"/>
    <property type="evidence" value="ECO:0007669"/>
    <property type="project" value="InterPro"/>
</dbReference>
<accession>A0A436ZQH4</accession>
<gene>
    <name evidence="1" type="ORF">DFL_009026</name>
</gene>
<dbReference type="AlphaFoldDB" id="A0A436ZQH4"/>
<dbReference type="Proteomes" id="UP000283090">
    <property type="component" value="Unassembled WGS sequence"/>
</dbReference>
<organism evidence="1 2">
    <name type="scientific">Arthrobotrys flagrans</name>
    <name type="common">Nematode-trapping fungus</name>
    <name type="synonym">Trichothecium flagrans</name>
    <dbReference type="NCBI Taxonomy" id="97331"/>
    <lineage>
        <taxon>Eukaryota</taxon>
        <taxon>Fungi</taxon>
        <taxon>Dikarya</taxon>
        <taxon>Ascomycota</taxon>
        <taxon>Pezizomycotina</taxon>
        <taxon>Orbiliomycetes</taxon>
        <taxon>Orbiliales</taxon>
        <taxon>Orbiliaceae</taxon>
        <taxon>Arthrobotrys</taxon>
    </lineage>
</organism>
<evidence type="ECO:0000313" key="2">
    <source>
        <dbReference type="Proteomes" id="UP000283090"/>
    </source>
</evidence>
<dbReference type="OrthoDB" id="1896086at2759"/>
<comment type="caution">
    <text evidence="1">The sequence shown here is derived from an EMBL/GenBank/DDBJ whole genome shotgun (WGS) entry which is preliminary data.</text>
</comment>
<dbReference type="GeneID" id="93591337"/>
<reference evidence="1 2" key="1">
    <citation type="submission" date="2019-01" db="EMBL/GenBank/DDBJ databases">
        <title>Intercellular communication is required for trap formation in the nematode-trapping fungus Duddingtonia flagrans.</title>
        <authorList>
            <person name="Youssar L."/>
            <person name="Wernet V."/>
            <person name="Hensel N."/>
            <person name="Hildebrandt H.-G."/>
            <person name="Fischer R."/>
        </authorList>
    </citation>
    <scope>NUCLEOTIDE SEQUENCE [LARGE SCALE GENOMIC DNA]</scope>
    <source>
        <strain evidence="1 2">CBS H-5679</strain>
    </source>
</reference>
<protein>
    <recommendedName>
        <fullName evidence="3">Peptidase S8/S53 domain-containing protein</fullName>
    </recommendedName>
</protein>
<dbReference type="InterPro" id="IPR036852">
    <property type="entry name" value="Peptidase_S8/S53_dom_sf"/>
</dbReference>
<dbReference type="SUPFAM" id="SSF52743">
    <property type="entry name" value="Subtilisin-like"/>
    <property type="match status" value="1"/>
</dbReference>
<dbReference type="GO" id="GO:0004252">
    <property type="term" value="F:serine-type endopeptidase activity"/>
    <property type="evidence" value="ECO:0007669"/>
    <property type="project" value="InterPro"/>
</dbReference>
<sequence>MMRRSGEEGEEQVIARLSYKRLPELSAPKDYYQQWRDDEQLGQTYFHYEEPGQGVVVYALDSGCGLGHQEPQYVAFQDYIVTGDFPVEPYIGGLDDRVHGT</sequence>
<evidence type="ECO:0008006" key="3">
    <source>
        <dbReference type="Google" id="ProtNLM"/>
    </source>
</evidence>